<dbReference type="Proteomes" id="UP000054558">
    <property type="component" value="Unassembled WGS sequence"/>
</dbReference>
<evidence type="ECO:0000313" key="8">
    <source>
        <dbReference type="EMBL" id="GAQ80729.1"/>
    </source>
</evidence>
<dbReference type="InterPro" id="IPR056536">
    <property type="entry name" value="TPR_NUP160_C"/>
</dbReference>
<dbReference type="PANTHER" id="PTHR21286:SF0">
    <property type="entry name" value="NUCLEAR PORE COMPLEX PROTEIN NUP160"/>
    <property type="match status" value="1"/>
</dbReference>
<evidence type="ECO:0000256" key="3">
    <source>
        <dbReference type="ARBA" id="ARBA00023242"/>
    </source>
</evidence>
<comment type="subcellular location">
    <subcellularLocation>
        <location evidence="1">Nucleus</location>
    </subcellularLocation>
</comment>
<feature type="region of interest" description="Disordered" evidence="4">
    <location>
        <begin position="520"/>
        <end position="539"/>
    </location>
</feature>
<evidence type="ECO:0000256" key="4">
    <source>
        <dbReference type="SAM" id="MobiDB-lite"/>
    </source>
</evidence>
<sequence length="1460" mass="154020">MLGTLASYQIASGCSGRRCWRLPPAMAAVEATLWQGSAHDEWLDVHVRGEGHQGGEGQGGAAEDAAASGAIAGGALLPSNWLVAWRIRSGSPRILEVQQAHIVEASSFCGVRLHFPAAVQDVDLKPTATGAVLVALFSAGILYSAPLPATPSGLALEQLSPTSLRRHNLAAPLGRLGGATSLAAAASHALIGTKAGTLLMCALPAEQDEVTELKEADRVLGRLWRGLVSGVPASSPICAVATLRLRGADVGAALHLDGSLRLWNLQTRDQLVRAPPLHIPEEAKGYAPSGLLSVDTSEGARRIAVGYRHPQELRQVVCLYEIEEHGWAATFVQSHTIEGHVSSLALTAAGLTLLAAPTPNVPARLEQRSWRQHTVDAPLSVVPASDYVHTRLLLGDDQEGAFEQVWAALEDVELPDVSAVFVDRLLSVGVFSAEALTRLLIARGVPPAHGRDVAETAQRLRQAAKVPSTADQATALRGWRSLAQSYATTWTDLHQPLGLATNSDGTFAAAVNSDSISVLRAPDKAETERPSTSTEVENASPSLARCLELVGAGLGSVAGEVLTELLLRGGNAQGALDAFLGLLEGGMSALDGDRQRHKHDRERILQLRQSVEQLGSGAGGWDGVLAQMRLLIAGLEAGPGQVADAVAGGRPGAGLAVGGGVRQAVAAQLRRAHHVLLLLGLVQRCGAQVGVPPPVLAAVQSELVPATWRLLSSLLLVHSLATIPAATLAAPSGVDFSQRLSTLQIGDSRGPPSLPPGTLSLADVTLAAQGWLPPLSSAVPPPAVLLQAVQSALGGLRWRGGRREPQSAVERAADLAVLLLQHNQHVALKVFLQRVLDVAASLPTDLGNAPGSGGTAAVWFLYGLCCLATTGADAAREQGAEDEAVAAFLKAGTSVGSPDALLASILRLFSPQLASTAATTFNASSSALHRVHYFELVLALLERYGHLAGALQCARAALQELAAAYPPAPPPSDAASDADPDGDLMLSGSELALSSSQAREVHAALLWGHVFDLALRLRRYGEAYAAIVSNPDAGSAGENLRRLVTVLCEAGDVDVLCGQQLAYGGKLEAVHHELLRKAETSDVGAQSNPYRVLFAFHTARHNWRHAAAAMHRYAQRVAQEAPVTAASVRVQAESVLAAVTALRLLPPDSAWLPAEDGIPGPSKRPRIEGEGAGRLRVTVGIPDLQQQHAVLLARLFLLQRPQESIRRRAESVAAVPEVVWLLLEAAAFDQALSLATVCLTGAPLRKELEAIFRSLAGACCRAQAQEDREHNPARSAAPRSVASSLDGFSPLLQERSAEDTTATAATLWRSLQAYLERYDTVEHNFAFRTLVADTVLSNSSWRRKALPPWLADLCKAGDPAALLRTLLEHGRLEEAAELALDILEKPKKQRTSSRAGFVASQQLGAVWVPHTLLGQLQQDLAQPGQPASRNRAKLQAALHRELQQHVAQVTSDTRTLHAAA</sequence>
<dbReference type="InterPro" id="IPR056535">
    <property type="entry name" value="TPR_NUP160_M"/>
</dbReference>
<feature type="domain" description="NUP160 middle TPR" evidence="7">
    <location>
        <begin position="984"/>
        <end position="1144"/>
    </location>
</feature>
<reference evidence="8 9" key="1">
    <citation type="journal article" date="2014" name="Nat. Commun.">
        <title>Klebsormidium flaccidum genome reveals primary factors for plant terrestrial adaptation.</title>
        <authorList>
            <person name="Hori K."/>
            <person name="Maruyama F."/>
            <person name="Fujisawa T."/>
            <person name="Togashi T."/>
            <person name="Yamamoto N."/>
            <person name="Seo M."/>
            <person name="Sato S."/>
            <person name="Yamada T."/>
            <person name="Mori H."/>
            <person name="Tajima N."/>
            <person name="Moriyama T."/>
            <person name="Ikeuchi M."/>
            <person name="Watanabe M."/>
            <person name="Wada H."/>
            <person name="Kobayashi K."/>
            <person name="Saito M."/>
            <person name="Masuda T."/>
            <person name="Sasaki-Sekimoto Y."/>
            <person name="Mashiguchi K."/>
            <person name="Awai K."/>
            <person name="Shimojima M."/>
            <person name="Masuda S."/>
            <person name="Iwai M."/>
            <person name="Nobusawa T."/>
            <person name="Narise T."/>
            <person name="Kondo S."/>
            <person name="Saito H."/>
            <person name="Sato R."/>
            <person name="Murakawa M."/>
            <person name="Ihara Y."/>
            <person name="Oshima-Yamada Y."/>
            <person name="Ohtaka K."/>
            <person name="Satoh M."/>
            <person name="Sonobe K."/>
            <person name="Ishii M."/>
            <person name="Ohtani R."/>
            <person name="Kanamori-Sato M."/>
            <person name="Honoki R."/>
            <person name="Miyazaki D."/>
            <person name="Mochizuki H."/>
            <person name="Umetsu J."/>
            <person name="Higashi K."/>
            <person name="Shibata D."/>
            <person name="Kamiya Y."/>
            <person name="Sato N."/>
            <person name="Nakamura Y."/>
            <person name="Tabata S."/>
            <person name="Ida S."/>
            <person name="Kurokawa K."/>
            <person name="Ohta H."/>
        </authorList>
    </citation>
    <scope>NUCLEOTIDE SEQUENCE [LARGE SCALE GENOMIC DNA]</scope>
    <source>
        <strain evidence="8 9">NIES-2285</strain>
    </source>
</reference>
<dbReference type="Pfam" id="PF11715">
    <property type="entry name" value="Beta-prop_Nup120_160"/>
    <property type="match status" value="1"/>
</dbReference>
<proteinExistence type="predicted"/>
<gene>
    <name evidence="8" type="ORF">KFL_000610070</name>
</gene>
<dbReference type="InterPro" id="IPR021717">
    <property type="entry name" value="Nucleoporin_Nup160"/>
</dbReference>
<dbReference type="EMBL" id="DF237010">
    <property type="protein sequence ID" value="GAQ80729.1"/>
    <property type="molecule type" value="Genomic_DNA"/>
</dbReference>
<name>A0A0U9HRY3_KLENI</name>
<dbReference type="OrthoDB" id="67716at2759"/>
<evidence type="ECO:0000256" key="2">
    <source>
        <dbReference type="ARBA" id="ARBA00022448"/>
    </source>
</evidence>
<accession>A0A0U9HRY3</accession>
<dbReference type="Pfam" id="PF23347">
    <property type="entry name" value="TPR_Nup160_C"/>
    <property type="match status" value="1"/>
</dbReference>
<dbReference type="OMA" id="TIWILKA"/>
<feature type="domain" description="Nucleoporin Nup120/160 beta-propeller" evidence="5">
    <location>
        <begin position="84"/>
        <end position="322"/>
    </location>
</feature>
<keyword evidence="2" id="KW-0813">Transport</keyword>
<protein>
    <submittedName>
        <fullName evidence="8">Nucleoporin</fullName>
    </submittedName>
</protein>
<dbReference type="GO" id="GO:0005643">
    <property type="term" value="C:nuclear pore"/>
    <property type="evidence" value="ECO:0000318"/>
    <property type="project" value="GO_Central"/>
</dbReference>
<dbReference type="Pfam" id="PF23354">
    <property type="entry name" value="TPR_NUP160_120_M"/>
    <property type="match status" value="1"/>
</dbReference>
<organism evidence="8 9">
    <name type="scientific">Klebsormidium nitens</name>
    <name type="common">Green alga</name>
    <name type="synonym">Ulothrix nitens</name>
    <dbReference type="NCBI Taxonomy" id="105231"/>
    <lineage>
        <taxon>Eukaryota</taxon>
        <taxon>Viridiplantae</taxon>
        <taxon>Streptophyta</taxon>
        <taxon>Klebsormidiophyceae</taxon>
        <taxon>Klebsormidiales</taxon>
        <taxon>Klebsormidiaceae</taxon>
        <taxon>Klebsormidium</taxon>
    </lineage>
</organism>
<dbReference type="GO" id="GO:0017056">
    <property type="term" value="F:structural constituent of nuclear pore"/>
    <property type="evidence" value="ECO:0000318"/>
    <property type="project" value="GO_Central"/>
</dbReference>
<evidence type="ECO:0000259" key="6">
    <source>
        <dbReference type="Pfam" id="PF23347"/>
    </source>
</evidence>
<feature type="domain" description="NUP160 C-terminal TPR" evidence="6">
    <location>
        <begin position="1182"/>
        <end position="1452"/>
    </location>
</feature>
<keyword evidence="9" id="KW-1185">Reference proteome</keyword>
<dbReference type="PANTHER" id="PTHR21286">
    <property type="entry name" value="NUCLEAR PORE COMPLEX PROTEIN NUP160"/>
    <property type="match status" value="1"/>
</dbReference>
<evidence type="ECO:0000259" key="5">
    <source>
        <dbReference type="Pfam" id="PF11715"/>
    </source>
</evidence>
<feature type="compositionally biased region" description="Polar residues" evidence="4">
    <location>
        <begin position="530"/>
        <end position="539"/>
    </location>
</feature>
<evidence type="ECO:0000256" key="1">
    <source>
        <dbReference type="ARBA" id="ARBA00004123"/>
    </source>
</evidence>
<dbReference type="InterPro" id="IPR059141">
    <property type="entry name" value="Beta-prop_Nup120_160"/>
</dbReference>
<evidence type="ECO:0000259" key="7">
    <source>
        <dbReference type="Pfam" id="PF23354"/>
    </source>
</evidence>
<dbReference type="STRING" id="105231.A0A0U9HRY3"/>
<keyword evidence="3" id="KW-0539">Nucleus</keyword>
<evidence type="ECO:0000313" key="9">
    <source>
        <dbReference type="Proteomes" id="UP000054558"/>
    </source>
</evidence>